<gene>
    <name evidence="1" type="ORF">ECU03_0510</name>
</gene>
<proteinExistence type="predicted"/>
<dbReference type="VEuPathDB" id="MicrosporidiaDB:AEWD_030450"/>
<dbReference type="InterPro" id="IPR016024">
    <property type="entry name" value="ARM-type_fold"/>
</dbReference>
<dbReference type="AlphaFoldDB" id="M1K4N9"/>
<sequence>MYLHKSEIEAGIEKLMKTVEDDEVLGRCRGSLREMGSLEEENIKDFIRERRDVVDVFVQGLRAKRQVPAFVIDFIYTFLVNDLLTSSDIEEIIGVISEGSWCEASKMKILQMSYYIMRYENFRGDLALSLFKSIIGMIEDRSKQVQTTAKPIAMHLVDVIFNRACAIFKNEAQSEEDELNAASPCSKLDVLEDCRSKSERLVLRRSPEFSNPIDDGISFLRYLLQNAYGSREMGYFVVDAVALVTQKSELFEYEEFKEMYRLEVMGMLTETMKRRCSSKGNVYRVLSRVVARHNCLFEKQVHAVFDEMEKSYGLFDDLEMEMFLDFLGGLDVLLFSSYAVAIRRMFFRVLEDTPLDNESGSSDAINAIGNLLSNQLDAQEKTSGRFHPSTKVFFDKFSGTLYAKLSGISSAHPSTERLLDIVLRFYAASGNRELLERFMALGSDLGFARAVCRSSIESRKHIQDSWHVVLSCCKDHLGDIIESVSIFDAEEIFFLIKAVEMLDPSGSWSSKDKVDFLLSVFNITKPIVVEPLNIRILEMILGGMLRESHGGEEYPTKVFCSVVVDYAGHLEVLTPDVESVIFTLLRKMLAKNLERSGLEILEALSEVLRLVTPEGCWDIVMECVECSCIPCLYSPLYSIIRWIVEGSGHLLDDKHFEVLIGSLYSMCLSPNSEISLKAVFIFQDIGECLMSRRAFSRTLGGDKDRDGGEEMSSAWVKYTKVLGEMASDERYIVRETAIKYLVMFLEAECDGMSLKEVDFGARNGLIPILEKGREFVKVEDQEAHCTLVLILNECRRIIEKMECHEELCGKFLELIADGICGSDSCEVQSMCVESLGMMASKISGVGDGGRGVFQEGSDHSSEDVGFRTGIGERKSPLRLLRLRELILDTYKSVFARIPDSEGYSSGMCLDMMDLIKGFAFKSAELRVLIPLLRKFVHSDNKALQEKVLSMVESWGPGGSVFDVQLEAYNDWISFKDVHLTRMLIERIGKVLSRSSEEARYSATVMDLAEHCKERAFWEDVVRAFMKGSESIRTRAAFLSFVNGSRVIFDEAPKVGVSKCLNEEGRSGLDDEMGESTAKALKRRERVVLEFLAFYHDVLSRFAGIGKPQSHEMQPFDEVSRSDIREGYRVIFEMSELGSGLGKESICFKCYEILFHDIELIYSDVVDRIRKVLGEYNEMEMIYNGLYSRVKQREVYTILEKIWRSGNKKLVNDVKDVLVESLRSKDYRVIDHVRRCLEIILVQA</sequence>
<dbReference type="SUPFAM" id="SSF48371">
    <property type="entry name" value="ARM repeat"/>
    <property type="match status" value="1"/>
</dbReference>
<accession>M1K4N9</accession>
<reference evidence="1" key="1">
    <citation type="journal article" date="2013" name="Eukaryot. Cell">
        <title>Extremely Reduced Levels of Heterozygosity in the Vertebrate Pathogen Encephalitozoon cuniculi.</title>
        <authorList>
            <person name="Selman M."/>
            <person name="Sak B."/>
            <person name="Kvac M."/>
            <person name="Farinelli L."/>
            <person name="Weiss L.M."/>
            <person name="Corradi N."/>
        </authorList>
    </citation>
    <scope>NUCLEOTIDE SEQUENCE</scope>
</reference>
<evidence type="ECO:0000313" key="1">
    <source>
        <dbReference type="EMBL" id="AGE95913.1"/>
    </source>
</evidence>
<dbReference type="VEuPathDB" id="MicrosporidiaDB:ECU03_0510"/>
<protein>
    <submittedName>
        <fullName evidence="1">Uncharacterized protein</fullName>
    </submittedName>
</protein>
<organism evidence="1">
    <name type="scientific">Encephalitozoon cuniculi</name>
    <name type="common">Microsporidian parasite</name>
    <dbReference type="NCBI Taxonomy" id="6035"/>
    <lineage>
        <taxon>Eukaryota</taxon>
        <taxon>Fungi</taxon>
        <taxon>Fungi incertae sedis</taxon>
        <taxon>Microsporidia</taxon>
        <taxon>Unikaryonidae</taxon>
        <taxon>Encephalitozoon</taxon>
    </lineage>
</organism>
<dbReference type="EMBL" id="KC513611">
    <property type="protein sequence ID" value="AGE95913.1"/>
    <property type="molecule type" value="Genomic_DNA"/>
</dbReference>
<name>M1K4N9_ENCCN</name>
<dbReference type="VEuPathDB" id="MicrosporidiaDB:M970_030450"/>
<dbReference type="VEuPathDB" id="MicrosporidiaDB:AEWQ_030450"/>
<dbReference type="VEuPathDB" id="MicrosporidiaDB:AEWR_030450"/>